<protein>
    <submittedName>
        <fullName evidence="1">Uncharacterized protein</fullName>
    </submittedName>
</protein>
<evidence type="ECO:0000313" key="2">
    <source>
        <dbReference type="Proteomes" id="UP000035214"/>
    </source>
</evidence>
<dbReference type="EMBL" id="LCYI01000062">
    <property type="protein sequence ID" value="KLA22273.1"/>
    <property type="molecule type" value="Genomic_DNA"/>
</dbReference>
<name>A0A0G8EDD5_BACCE</name>
<sequence>MLLNIAATAAVLQNDKFTKLEFSPSNDGGADCGEKMI</sequence>
<accession>A0A0G8EDD5</accession>
<comment type="caution">
    <text evidence="1">The sequence shown here is derived from an EMBL/GenBank/DDBJ whole genome shotgun (WGS) entry which is preliminary data.</text>
</comment>
<dbReference type="AlphaFoldDB" id="A0A0G8EDD5"/>
<dbReference type="Proteomes" id="UP000035214">
    <property type="component" value="Unassembled WGS sequence"/>
</dbReference>
<proteinExistence type="predicted"/>
<evidence type="ECO:0000313" key="1">
    <source>
        <dbReference type="EMBL" id="KLA22273.1"/>
    </source>
</evidence>
<reference evidence="1 2" key="1">
    <citation type="submission" date="2015-04" db="EMBL/GenBank/DDBJ databases">
        <title>Draft Genome Sequences of Eight Spore-Forming Food Isolates of Bacillus cereus Genome sequencing.</title>
        <authorList>
            <person name="Krawcyk A.O."/>
            <person name="de Jong A."/>
            <person name="Eijlander R.T."/>
            <person name="Berendsen E.M."/>
            <person name="Holsappel S."/>
            <person name="Wells-Bennik M."/>
            <person name="Kuipers O.P."/>
        </authorList>
    </citation>
    <scope>NUCLEOTIDE SEQUENCE [LARGE SCALE GENOMIC DNA]</scope>
    <source>
        <strain evidence="1 2">B4077</strain>
    </source>
</reference>
<gene>
    <name evidence="1" type="ORF">B4077_3219</name>
</gene>
<dbReference type="PATRIC" id="fig|1396.428.peg.2574"/>
<organism evidence="1 2">
    <name type="scientific">Bacillus cereus</name>
    <dbReference type="NCBI Taxonomy" id="1396"/>
    <lineage>
        <taxon>Bacteria</taxon>
        <taxon>Bacillati</taxon>
        <taxon>Bacillota</taxon>
        <taxon>Bacilli</taxon>
        <taxon>Bacillales</taxon>
        <taxon>Bacillaceae</taxon>
        <taxon>Bacillus</taxon>
        <taxon>Bacillus cereus group</taxon>
    </lineage>
</organism>